<feature type="active site" description="Charge relay system" evidence="1">
    <location>
        <position position="194"/>
    </location>
</feature>
<keyword evidence="3" id="KW-0378">Hydrolase</keyword>
<dbReference type="InterPro" id="IPR022742">
    <property type="entry name" value="Hydrolase_4"/>
</dbReference>
<proteinExistence type="predicted"/>
<name>A0A9E2NV45_9LACO</name>
<evidence type="ECO:0000259" key="2">
    <source>
        <dbReference type="Pfam" id="PF12146"/>
    </source>
</evidence>
<organism evidence="3 4">
    <name type="scientific">Candidatus Limosilactobacillus merdavium</name>
    <dbReference type="NCBI Taxonomy" id="2838651"/>
    <lineage>
        <taxon>Bacteria</taxon>
        <taxon>Bacillati</taxon>
        <taxon>Bacillota</taxon>
        <taxon>Bacilli</taxon>
        <taxon>Lactobacillales</taxon>
        <taxon>Lactobacillaceae</taxon>
        <taxon>Limosilactobacillus</taxon>
    </lineage>
</organism>
<evidence type="ECO:0000256" key="1">
    <source>
        <dbReference type="PIRSR" id="PIRSR017388-1"/>
    </source>
</evidence>
<feature type="active site" description="Charge relay system" evidence="1">
    <location>
        <position position="226"/>
    </location>
</feature>
<protein>
    <submittedName>
        <fullName evidence="3">Alpha/beta fold hydrolase</fullName>
    </submittedName>
</protein>
<evidence type="ECO:0000313" key="3">
    <source>
        <dbReference type="EMBL" id="MBU3829850.1"/>
    </source>
</evidence>
<dbReference type="PANTHER" id="PTHR11614">
    <property type="entry name" value="PHOSPHOLIPASE-RELATED"/>
    <property type="match status" value="1"/>
</dbReference>
<reference evidence="3" key="1">
    <citation type="journal article" date="2021" name="PeerJ">
        <title>Extensive microbial diversity within the chicken gut microbiome revealed by metagenomics and culture.</title>
        <authorList>
            <person name="Gilroy R."/>
            <person name="Ravi A."/>
            <person name="Getino M."/>
            <person name="Pursley I."/>
            <person name="Horton D.L."/>
            <person name="Alikhan N.F."/>
            <person name="Baker D."/>
            <person name="Gharbi K."/>
            <person name="Hall N."/>
            <person name="Watson M."/>
            <person name="Adriaenssens E.M."/>
            <person name="Foster-Nyarko E."/>
            <person name="Jarju S."/>
            <person name="Secka A."/>
            <person name="Antonio M."/>
            <person name="Oren A."/>
            <person name="Chaudhuri R.R."/>
            <person name="La Ragione R."/>
            <person name="Hildebrand F."/>
            <person name="Pallen M.J."/>
        </authorList>
    </citation>
    <scope>NUCLEOTIDE SEQUENCE</scope>
    <source>
        <strain evidence="3">876</strain>
    </source>
</reference>
<accession>A0A9E2NV45</accession>
<evidence type="ECO:0000313" key="4">
    <source>
        <dbReference type="Proteomes" id="UP000824180"/>
    </source>
</evidence>
<gene>
    <name evidence="3" type="ORF">H9843_03015</name>
</gene>
<sequence>MEVSSAKPFLFPHGRLGVVLLHSYTSSSADMRMLARNLERQNYTIYAPVFTGHGSDPLTVLKKGSPDKWWDDTQFAIRRLKDMGMEKIAIFGLSLGGLLATKALENDLSLVGGGIFASPVTTWGKSNVPEFFPKLATDYYQKRGLTSQEIAGKIAEINELLPQQLADISQMTKKIDQQIENIHRPFFIGQGGKDEMIDPHSGEELKEKLLAQGTTVDYHYYPQAGHVLTVNSAHHELFADVTTFLQKIFEV</sequence>
<dbReference type="EMBL" id="JAHLFK010000025">
    <property type="protein sequence ID" value="MBU3829850.1"/>
    <property type="molecule type" value="Genomic_DNA"/>
</dbReference>
<dbReference type="SUPFAM" id="SSF53474">
    <property type="entry name" value="alpha/beta-Hydrolases"/>
    <property type="match status" value="1"/>
</dbReference>
<dbReference type="PIRSF" id="PIRSF017388">
    <property type="entry name" value="Esterase_lipase"/>
    <property type="match status" value="1"/>
</dbReference>
<dbReference type="InterPro" id="IPR012354">
    <property type="entry name" value="Esterase_lipase"/>
</dbReference>
<reference evidence="3" key="2">
    <citation type="submission" date="2021-04" db="EMBL/GenBank/DDBJ databases">
        <authorList>
            <person name="Gilroy R."/>
        </authorList>
    </citation>
    <scope>NUCLEOTIDE SEQUENCE</scope>
    <source>
        <strain evidence="3">876</strain>
    </source>
</reference>
<dbReference type="GO" id="GO:0052689">
    <property type="term" value="F:carboxylic ester hydrolase activity"/>
    <property type="evidence" value="ECO:0007669"/>
    <property type="project" value="InterPro"/>
</dbReference>
<comment type="caution">
    <text evidence="3">The sequence shown here is derived from an EMBL/GenBank/DDBJ whole genome shotgun (WGS) entry which is preliminary data.</text>
</comment>
<feature type="domain" description="Serine aminopeptidase S33" evidence="2">
    <location>
        <begin position="18"/>
        <end position="229"/>
    </location>
</feature>
<dbReference type="InterPro" id="IPR029058">
    <property type="entry name" value="AB_hydrolase_fold"/>
</dbReference>
<dbReference type="Proteomes" id="UP000824180">
    <property type="component" value="Unassembled WGS sequence"/>
</dbReference>
<dbReference type="AlphaFoldDB" id="A0A9E2NV45"/>
<dbReference type="InterPro" id="IPR051044">
    <property type="entry name" value="MAG_DAG_Lipase"/>
</dbReference>
<dbReference type="Gene3D" id="3.40.50.1820">
    <property type="entry name" value="alpha/beta hydrolase"/>
    <property type="match status" value="1"/>
</dbReference>
<dbReference type="Pfam" id="PF12146">
    <property type="entry name" value="Hydrolase_4"/>
    <property type="match status" value="1"/>
</dbReference>
<feature type="active site" description="Nucleophile" evidence="1">
    <location>
        <position position="94"/>
    </location>
</feature>